<geneLocation type="plasmid" evidence="1">
    <name>pJCM18538</name>
</geneLocation>
<reference evidence="1 2" key="1">
    <citation type="journal article" date="2019" name="Emerg. Microbes Infect.">
        <title>Comprehensive subspecies identification of 175 nontuberculous mycobacteria species based on 7547 genomic profiles.</title>
        <authorList>
            <person name="Matsumoto Y."/>
            <person name="Kinjo T."/>
            <person name="Motooka D."/>
            <person name="Nabeya D."/>
            <person name="Jung N."/>
            <person name="Uechi K."/>
            <person name="Horii T."/>
            <person name="Iida T."/>
            <person name="Fujita J."/>
            <person name="Nakamura S."/>
        </authorList>
    </citation>
    <scope>NUCLEOTIDE SEQUENCE [LARGE SCALE GENOMIC DNA]</scope>
    <source>
        <strain evidence="1 2">JCM 18538</strain>
        <plasmid evidence="1">pJCM18538</plasmid>
    </source>
</reference>
<evidence type="ECO:0000313" key="2">
    <source>
        <dbReference type="Proteomes" id="UP000467428"/>
    </source>
</evidence>
<dbReference type="Proteomes" id="UP000467428">
    <property type="component" value="Plasmid pJCM18538"/>
</dbReference>
<protein>
    <submittedName>
        <fullName evidence="1">Uncharacterized protein</fullName>
    </submittedName>
</protein>
<sequence>MQLEKDAAVCMPVGELHPADGEDGGAHVEWGLIEASHSVAGGAFPFVDPQWSVVSQVDTRGV</sequence>
<keyword evidence="2" id="KW-1185">Reference proteome</keyword>
<gene>
    <name evidence="1" type="ORF">MARA_02950</name>
</gene>
<keyword evidence="1" id="KW-0614">Plasmid</keyword>
<proteinExistence type="predicted"/>
<accession>A0A7I7RSV6</accession>
<name>A0A7I7RSV6_9MYCO</name>
<dbReference type="AlphaFoldDB" id="A0A7I7RSV6"/>
<evidence type="ECO:0000313" key="1">
    <source>
        <dbReference type="EMBL" id="BBY46865.1"/>
    </source>
</evidence>
<organism evidence="1 2">
    <name type="scientific">Mycolicibacterium arabiense</name>
    <dbReference type="NCBI Taxonomy" id="1286181"/>
    <lineage>
        <taxon>Bacteria</taxon>
        <taxon>Bacillati</taxon>
        <taxon>Actinomycetota</taxon>
        <taxon>Actinomycetes</taxon>
        <taxon>Mycobacteriales</taxon>
        <taxon>Mycobacteriaceae</taxon>
        <taxon>Mycolicibacterium</taxon>
    </lineage>
</organism>
<dbReference type="KEGG" id="marz:MARA_02950"/>
<dbReference type="EMBL" id="AP022592">
    <property type="protein sequence ID" value="BBY46865.1"/>
    <property type="molecule type" value="Genomic_DNA"/>
</dbReference>